<dbReference type="RefSeq" id="WP_014455435.1">
    <property type="nucleotide sequence ID" value="NC_017098.1"/>
</dbReference>
<dbReference type="InterPro" id="IPR018062">
    <property type="entry name" value="HTH_AraC-typ_CS"/>
</dbReference>
<keyword evidence="7" id="KW-1185">Reference proteome</keyword>
<dbReference type="GO" id="GO:0003700">
    <property type="term" value="F:DNA-binding transcription factor activity"/>
    <property type="evidence" value="ECO:0007669"/>
    <property type="project" value="InterPro"/>
</dbReference>
<feature type="transmembrane region" description="Helical" evidence="4">
    <location>
        <begin position="70"/>
        <end position="91"/>
    </location>
</feature>
<dbReference type="PROSITE" id="PS01124">
    <property type="entry name" value="HTH_ARAC_FAMILY_2"/>
    <property type="match status" value="1"/>
</dbReference>
<dbReference type="EMBL" id="CP003282">
    <property type="protein sequence ID" value="AFG37450.1"/>
    <property type="molecule type" value="Genomic_DNA"/>
</dbReference>
<sequence length="382" mass="43703">MNPELNLSVISLIGACNALFFALVFWRSPVLRREDRPQSGWLALLFLAVSIGFLHTWYIESGLYRRYPQFILFGAGISFLTGPLLYLYACSVLDRPVAVLRRGILHFTPFFLHTLATVPMLLQPGEVRILYWDSGREWFYLWVGLQLLHTGVYMLVIARMLRTTDARLEAERSTLDHLRIGWLKSIAIAVVVMIVFYAMAMLGMLATGMQGRELHVNRLTDVVLFILVYIIAFQAMQQRIIGFPDQPETGANRVDPRSIRYQKSSLSEAEARQLAQHAEEHMQQTLAYLDPELSLRDLARELGTATHHLSQALNQIRTENFYCFVNRFRAQHAADLLLDPGSNNRSILEIAYESGFRSKSTFNAMFKQFHGTTPTRFRSLPA</sequence>
<dbReference type="Proteomes" id="UP000007383">
    <property type="component" value="Chromosome"/>
</dbReference>
<feature type="transmembrane region" description="Helical" evidence="4">
    <location>
        <begin position="103"/>
        <end position="122"/>
    </location>
</feature>
<evidence type="ECO:0000259" key="5">
    <source>
        <dbReference type="PROSITE" id="PS01124"/>
    </source>
</evidence>
<feature type="transmembrane region" description="Helical" evidence="4">
    <location>
        <begin position="38"/>
        <end position="58"/>
    </location>
</feature>
<keyword evidence="4" id="KW-0472">Membrane</keyword>
<feature type="domain" description="HTH araC/xylS-type" evidence="5">
    <location>
        <begin position="272"/>
        <end position="380"/>
    </location>
</feature>
<dbReference type="AlphaFoldDB" id="H9UIV7"/>
<evidence type="ECO:0000313" key="7">
    <source>
        <dbReference type="Proteomes" id="UP000007383"/>
    </source>
</evidence>
<feature type="transmembrane region" description="Helical" evidence="4">
    <location>
        <begin position="6"/>
        <end position="26"/>
    </location>
</feature>
<dbReference type="PANTHER" id="PTHR43280">
    <property type="entry name" value="ARAC-FAMILY TRANSCRIPTIONAL REGULATOR"/>
    <property type="match status" value="1"/>
</dbReference>
<proteinExistence type="predicted"/>
<dbReference type="PATRIC" id="fig|889378.3.peg.1377"/>
<dbReference type="InterPro" id="IPR018060">
    <property type="entry name" value="HTH_AraC"/>
</dbReference>
<dbReference type="eggNOG" id="COG2207">
    <property type="taxonomic scope" value="Bacteria"/>
</dbReference>
<dbReference type="PRINTS" id="PR00032">
    <property type="entry name" value="HTHARAC"/>
</dbReference>
<dbReference type="PANTHER" id="PTHR43280:SF29">
    <property type="entry name" value="ARAC-FAMILY TRANSCRIPTIONAL REGULATOR"/>
    <property type="match status" value="1"/>
</dbReference>
<dbReference type="Pfam" id="PF12833">
    <property type="entry name" value="HTH_18"/>
    <property type="match status" value="1"/>
</dbReference>
<feature type="transmembrane region" description="Helical" evidence="4">
    <location>
        <begin position="218"/>
        <end position="236"/>
    </location>
</feature>
<dbReference type="KEGG" id="sfc:Spiaf_1384"/>
<dbReference type="STRING" id="889378.Spiaf_1384"/>
<dbReference type="HOGENOM" id="CLU_041408_4_2_12"/>
<keyword evidence="4" id="KW-0812">Transmembrane</keyword>
<keyword evidence="2" id="KW-0238">DNA-binding</keyword>
<evidence type="ECO:0000256" key="1">
    <source>
        <dbReference type="ARBA" id="ARBA00023015"/>
    </source>
</evidence>
<dbReference type="PROSITE" id="PS00041">
    <property type="entry name" value="HTH_ARAC_FAMILY_1"/>
    <property type="match status" value="1"/>
</dbReference>
<dbReference type="GO" id="GO:0043565">
    <property type="term" value="F:sequence-specific DNA binding"/>
    <property type="evidence" value="ECO:0007669"/>
    <property type="project" value="InterPro"/>
</dbReference>
<accession>H9UIV7</accession>
<keyword evidence="1" id="KW-0805">Transcription regulation</keyword>
<dbReference type="SMART" id="SM00342">
    <property type="entry name" value="HTH_ARAC"/>
    <property type="match status" value="1"/>
</dbReference>
<dbReference type="Gene3D" id="1.10.10.60">
    <property type="entry name" value="Homeodomain-like"/>
    <property type="match status" value="1"/>
</dbReference>
<protein>
    <recommendedName>
        <fullName evidence="5">HTH araC/xylS-type domain-containing protein</fullName>
    </recommendedName>
</protein>
<reference evidence="7" key="1">
    <citation type="journal article" date="2013" name="Stand. Genomic Sci.">
        <title>Complete genome sequence of the halophilic bacterium Spirochaeta africana type strain (Z-7692(T)) from the alkaline Lake Magadi in the East African Rift.</title>
        <authorList>
            <person name="Liolos K."/>
            <person name="Abt B."/>
            <person name="Scheuner C."/>
            <person name="Teshima H."/>
            <person name="Held B."/>
            <person name="Lapidus A."/>
            <person name="Nolan M."/>
            <person name="Lucas S."/>
            <person name="Deshpande S."/>
            <person name="Cheng J.F."/>
            <person name="Tapia R."/>
            <person name="Goodwin L.A."/>
            <person name="Pitluck S."/>
            <person name="Pagani I."/>
            <person name="Ivanova N."/>
            <person name="Mavromatis K."/>
            <person name="Mikhailova N."/>
            <person name="Huntemann M."/>
            <person name="Pati A."/>
            <person name="Chen A."/>
            <person name="Palaniappan K."/>
            <person name="Land M."/>
            <person name="Rohde M."/>
            <person name="Tindall B.J."/>
            <person name="Detter J.C."/>
            <person name="Goker M."/>
            <person name="Bristow J."/>
            <person name="Eisen J.A."/>
            <person name="Markowitz V."/>
            <person name="Hugenholtz P."/>
            <person name="Woyke T."/>
            <person name="Klenk H.P."/>
            <person name="Kyrpides N.C."/>
        </authorList>
    </citation>
    <scope>NUCLEOTIDE SEQUENCE</scope>
    <source>
        <strain evidence="7">ATCC 700263 / DSM 8902 / Z-7692</strain>
    </source>
</reference>
<feature type="transmembrane region" description="Helical" evidence="4">
    <location>
        <begin position="138"/>
        <end position="161"/>
    </location>
</feature>
<keyword evidence="4" id="KW-1133">Transmembrane helix</keyword>
<evidence type="ECO:0000256" key="2">
    <source>
        <dbReference type="ARBA" id="ARBA00023125"/>
    </source>
</evidence>
<feature type="transmembrane region" description="Helical" evidence="4">
    <location>
        <begin position="182"/>
        <end position="206"/>
    </location>
</feature>
<dbReference type="SUPFAM" id="SSF46689">
    <property type="entry name" value="Homeodomain-like"/>
    <property type="match status" value="1"/>
</dbReference>
<evidence type="ECO:0000256" key="4">
    <source>
        <dbReference type="SAM" id="Phobius"/>
    </source>
</evidence>
<gene>
    <name evidence="6" type="ordered locus">Spiaf_1384</name>
</gene>
<evidence type="ECO:0000256" key="3">
    <source>
        <dbReference type="ARBA" id="ARBA00023163"/>
    </source>
</evidence>
<keyword evidence="3" id="KW-0804">Transcription</keyword>
<dbReference type="OrthoDB" id="369676at2"/>
<dbReference type="InterPro" id="IPR009057">
    <property type="entry name" value="Homeodomain-like_sf"/>
</dbReference>
<evidence type="ECO:0000313" key="6">
    <source>
        <dbReference type="EMBL" id="AFG37450.1"/>
    </source>
</evidence>
<name>H9UIV7_SPIAZ</name>
<organism evidence="6 7">
    <name type="scientific">Spirochaeta africana (strain ATCC 700263 / DSM 8902 / Z-7692)</name>
    <dbReference type="NCBI Taxonomy" id="889378"/>
    <lineage>
        <taxon>Bacteria</taxon>
        <taxon>Pseudomonadati</taxon>
        <taxon>Spirochaetota</taxon>
        <taxon>Spirochaetia</taxon>
        <taxon>Spirochaetales</taxon>
        <taxon>Spirochaetaceae</taxon>
        <taxon>Spirochaeta</taxon>
    </lineage>
</organism>
<dbReference type="InterPro" id="IPR020449">
    <property type="entry name" value="Tscrpt_reg_AraC-type_HTH"/>
</dbReference>